<keyword evidence="1" id="KW-1133">Transmembrane helix</keyword>
<name>S2E4W8_9ARCH</name>
<organism evidence="2 3">
    <name type="scientific">Candidatus Nitrosarchaeum limnium BG20</name>
    <dbReference type="NCBI Taxonomy" id="859192"/>
    <lineage>
        <taxon>Archaea</taxon>
        <taxon>Nitrososphaerota</taxon>
        <taxon>Nitrososphaeria</taxon>
        <taxon>Nitrosopumilales</taxon>
        <taxon>Nitrosopumilaceae</taxon>
        <taxon>Nitrosarchaeum</taxon>
    </lineage>
</organism>
<keyword evidence="1" id="KW-0472">Membrane</keyword>
<keyword evidence="3" id="KW-1185">Reference proteome</keyword>
<evidence type="ECO:0000313" key="2">
    <source>
        <dbReference type="EMBL" id="EPA05803.1"/>
    </source>
</evidence>
<evidence type="ECO:0000256" key="1">
    <source>
        <dbReference type="SAM" id="Phobius"/>
    </source>
</evidence>
<dbReference type="SUPFAM" id="SSF49344">
    <property type="entry name" value="CBD9-like"/>
    <property type="match status" value="1"/>
</dbReference>
<feature type="transmembrane region" description="Helical" evidence="1">
    <location>
        <begin position="238"/>
        <end position="258"/>
    </location>
</feature>
<dbReference type="EMBL" id="AHJG01000139">
    <property type="protein sequence ID" value="EPA05803.1"/>
    <property type="molecule type" value="Genomic_DNA"/>
</dbReference>
<keyword evidence="1" id="KW-0812">Transmembrane</keyword>
<sequence length="270" mass="31052">MILKLFLIRSIIFSLILSPIFFLNVYAEDPILISISSGLDQINFDGKWTDSYEWKQSSYNHLTFADGTEIHLRSAHQGDFIYIQINAVSDMFIDKLADSALVCFDTKNDKTIIPQSDDYCFFTSLDGKKSFTYQGNHIPAINGYFTKIPNDKDFVAVGTASDQYDRYNRTPHASYEFKIPLNLLGRSDNYGFFISVFDAHTNNHYSWPYKIDNQSIISIPSPSQWGDIISPDKSLPEFNLSFLFVIIFPMVFAMQLLFKFSKSSFLLKQF</sequence>
<dbReference type="Gene3D" id="2.60.40.1190">
    <property type="match status" value="1"/>
</dbReference>
<comment type="caution">
    <text evidence="2">The sequence shown here is derived from an EMBL/GenBank/DDBJ whole genome shotgun (WGS) entry which is preliminary data.</text>
</comment>
<evidence type="ECO:0000313" key="3">
    <source>
        <dbReference type="Proteomes" id="UP000014065"/>
    </source>
</evidence>
<protein>
    <recommendedName>
        <fullName evidence="4">Carbohydrate-binding domain-containing protein</fullName>
    </recommendedName>
</protein>
<proteinExistence type="predicted"/>
<accession>S2E4W8</accession>
<gene>
    <name evidence="2" type="ORF">BG20_I1960</name>
</gene>
<dbReference type="AlphaFoldDB" id="S2E4W8"/>
<dbReference type="Proteomes" id="UP000014065">
    <property type="component" value="Unassembled WGS sequence"/>
</dbReference>
<reference evidence="2 3" key="1">
    <citation type="journal article" date="2012" name="J. Bacteriol.">
        <title>Genome Sequence of "Candidatus Nitrosoarchaeum limnia" BG20, a Low-Salinity Ammonia-Oxidizing Archaeon from the San Francisco Bay Estuary.</title>
        <authorList>
            <person name="Mosier A.C."/>
            <person name="Allen E.E."/>
            <person name="Kim M."/>
            <person name="Ferriera S."/>
            <person name="Francis C.A."/>
        </authorList>
    </citation>
    <scope>NUCLEOTIDE SEQUENCE [LARGE SCALE GENOMIC DNA]</scope>
    <source>
        <strain evidence="2 3">BG20</strain>
    </source>
</reference>
<evidence type="ECO:0008006" key="4">
    <source>
        <dbReference type="Google" id="ProtNLM"/>
    </source>
</evidence>
<dbReference type="RefSeq" id="WP_010191490.1">
    <property type="nucleotide sequence ID" value="NZ_AHJG01000139.1"/>
</dbReference>